<accession>A0A1J5S7S4</accession>
<comment type="caution">
    <text evidence="2">The sequence shown here is derived from an EMBL/GenBank/DDBJ whole genome shotgun (WGS) entry which is preliminary data.</text>
</comment>
<name>A0A1J5S7S4_9ZZZZ</name>
<reference evidence="2" key="1">
    <citation type="submission" date="2016-10" db="EMBL/GenBank/DDBJ databases">
        <title>Sequence of Gallionella enrichment culture.</title>
        <authorList>
            <person name="Poehlein A."/>
            <person name="Muehling M."/>
            <person name="Daniel R."/>
        </authorList>
    </citation>
    <scope>NUCLEOTIDE SEQUENCE</scope>
</reference>
<protein>
    <submittedName>
        <fullName evidence="2">Uncharacterized protein</fullName>
    </submittedName>
</protein>
<dbReference type="AlphaFoldDB" id="A0A1J5S7S4"/>
<proteinExistence type="predicted"/>
<feature type="transmembrane region" description="Helical" evidence="1">
    <location>
        <begin position="78"/>
        <end position="97"/>
    </location>
</feature>
<feature type="transmembrane region" description="Helical" evidence="1">
    <location>
        <begin position="50"/>
        <end position="71"/>
    </location>
</feature>
<evidence type="ECO:0000313" key="2">
    <source>
        <dbReference type="EMBL" id="OIR03987.1"/>
    </source>
</evidence>
<sequence length="102" mass="10672">MPVLHNLACLLSGMLLANTVPHFVHGVSGDRFPTPFSKPPGKGLSSPTTNMAWALVNLVAGSALARFGGLVHGGNLKLALFFAGVAALGLWSSRIFAQKHTH</sequence>
<dbReference type="EMBL" id="MLJW01000061">
    <property type="protein sequence ID" value="OIR03987.1"/>
    <property type="molecule type" value="Genomic_DNA"/>
</dbReference>
<keyword evidence="1" id="KW-0472">Membrane</keyword>
<organism evidence="2">
    <name type="scientific">mine drainage metagenome</name>
    <dbReference type="NCBI Taxonomy" id="410659"/>
    <lineage>
        <taxon>unclassified sequences</taxon>
        <taxon>metagenomes</taxon>
        <taxon>ecological metagenomes</taxon>
    </lineage>
</organism>
<keyword evidence="1" id="KW-0812">Transmembrane</keyword>
<gene>
    <name evidence="2" type="ORF">GALL_139240</name>
</gene>
<evidence type="ECO:0000256" key="1">
    <source>
        <dbReference type="SAM" id="Phobius"/>
    </source>
</evidence>
<keyword evidence="1" id="KW-1133">Transmembrane helix</keyword>